<evidence type="ECO:0000313" key="4">
    <source>
        <dbReference type="Proteomes" id="UP001064632"/>
    </source>
</evidence>
<organism evidence="3 4">
    <name type="scientific">Tahibacter amnicola</name>
    <dbReference type="NCBI Taxonomy" id="2976241"/>
    <lineage>
        <taxon>Bacteria</taxon>
        <taxon>Pseudomonadati</taxon>
        <taxon>Pseudomonadota</taxon>
        <taxon>Gammaproteobacteria</taxon>
        <taxon>Lysobacterales</taxon>
        <taxon>Rhodanobacteraceae</taxon>
        <taxon>Tahibacter</taxon>
    </lineage>
</organism>
<feature type="region of interest" description="Disordered" evidence="1">
    <location>
        <begin position="251"/>
        <end position="280"/>
    </location>
</feature>
<feature type="compositionally biased region" description="Basic and acidic residues" evidence="1">
    <location>
        <begin position="251"/>
        <end position="271"/>
    </location>
</feature>
<feature type="chain" id="PRO_5045779338" description="DUF4142 domain-containing protein" evidence="2">
    <location>
        <begin position="29"/>
        <end position="280"/>
    </location>
</feature>
<evidence type="ECO:0000256" key="1">
    <source>
        <dbReference type="SAM" id="MobiDB-lite"/>
    </source>
</evidence>
<evidence type="ECO:0008006" key="5">
    <source>
        <dbReference type="Google" id="ProtNLM"/>
    </source>
</evidence>
<dbReference type="EMBL" id="CP104694">
    <property type="protein sequence ID" value="UXI70467.1"/>
    <property type="molecule type" value="Genomic_DNA"/>
</dbReference>
<sequence length="280" mass="29816">MPIRSLRRVPAAGMAGVCLMVATATAFATERPASPPSGKAPAIQAPVPSKPRAAPTLAAGSAKTFVDFAASSTMDEAESVRSAIASARADAERVAAEICSESRLSGDVDHGRALVALAVLGELRTEASQACFNEWIARPLPQRGTRIDGEIQESVALETLQAKAVDGLAYLQTETANAEVLRIAGEHPSRIVRAEAIAAFLWNHKHSREARQRLLKVVKPDEQIFLDRVTRVAGEEPAAFNARLEAYLKAHPEVRPEAPTRGTKPLDDHAHGPSATPPAH</sequence>
<dbReference type="Proteomes" id="UP001064632">
    <property type="component" value="Chromosome"/>
</dbReference>
<evidence type="ECO:0000256" key="2">
    <source>
        <dbReference type="SAM" id="SignalP"/>
    </source>
</evidence>
<gene>
    <name evidence="3" type="ORF">N4264_12770</name>
</gene>
<name>A0ABY6BRS2_9GAMM</name>
<proteinExistence type="predicted"/>
<keyword evidence="2" id="KW-0732">Signal</keyword>
<protein>
    <recommendedName>
        <fullName evidence="5">DUF4142 domain-containing protein</fullName>
    </recommendedName>
</protein>
<dbReference type="RefSeq" id="WP_261697415.1">
    <property type="nucleotide sequence ID" value="NZ_CP104694.1"/>
</dbReference>
<keyword evidence="4" id="KW-1185">Reference proteome</keyword>
<evidence type="ECO:0000313" key="3">
    <source>
        <dbReference type="EMBL" id="UXI70467.1"/>
    </source>
</evidence>
<reference evidence="3" key="1">
    <citation type="submission" date="2022-09" db="EMBL/GenBank/DDBJ databases">
        <title>Tahibacter sp. nov., isolated from a fresh water.</title>
        <authorList>
            <person name="Baek J.H."/>
            <person name="Lee J.K."/>
            <person name="Kim J.M."/>
            <person name="Jeon C.O."/>
        </authorList>
    </citation>
    <scope>NUCLEOTIDE SEQUENCE</scope>
    <source>
        <strain evidence="3">W38</strain>
    </source>
</reference>
<feature type="region of interest" description="Disordered" evidence="1">
    <location>
        <begin position="30"/>
        <end position="54"/>
    </location>
</feature>
<accession>A0ABY6BRS2</accession>
<feature type="signal peptide" evidence="2">
    <location>
        <begin position="1"/>
        <end position="28"/>
    </location>
</feature>